<dbReference type="InterPro" id="IPR051202">
    <property type="entry name" value="Peptidase_C40"/>
</dbReference>
<evidence type="ECO:0000256" key="4">
    <source>
        <dbReference type="ARBA" id="ARBA00022807"/>
    </source>
</evidence>
<dbReference type="Gene3D" id="3.90.1720.10">
    <property type="entry name" value="endopeptidase domain like (from Nostoc punctiforme)"/>
    <property type="match status" value="1"/>
</dbReference>
<gene>
    <name evidence="7" type="ORF">SAMN05216378_4508</name>
</gene>
<evidence type="ECO:0000256" key="2">
    <source>
        <dbReference type="ARBA" id="ARBA00022670"/>
    </source>
</evidence>
<keyword evidence="2" id="KW-0645">Protease</keyword>
<dbReference type="GO" id="GO:0006508">
    <property type="term" value="P:proteolysis"/>
    <property type="evidence" value="ECO:0007669"/>
    <property type="project" value="UniProtKB-KW"/>
</dbReference>
<organism evidence="7 8">
    <name type="scientific">Paenibacillus catalpae</name>
    <dbReference type="NCBI Taxonomy" id="1045775"/>
    <lineage>
        <taxon>Bacteria</taxon>
        <taxon>Bacillati</taxon>
        <taxon>Bacillota</taxon>
        <taxon>Bacilli</taxon>
        <taxon>Bacillales</taxon>
        <taxon>Paenibacillaceae</taxon>
        <taxon>Paenibacillus</taxon>
    </lineage>
</organism>
<dbReference type="PANTHER" id="PTHR47053">
    <property type="entry name" value="MUREIN DD-ENDOPEPTIDASE MEPH-RELATED"/>
    <property type="match status" value="1"/>
</dbReference>
<dbReference type="InterPro" id="IPR000064">
    <property type="entry name" value="NLP_P60_dom"/>
</dbReference>
<feature type="domain" description="NlpC/P60" evidence="6">
    <location>
        <begin position="35"/>
        <end position="170"/>
    </location>
</feature>
<dbReference type="RefSeq" id="WP_175532957.1">
    <property type="nucleotide sequence ID" value="NZ_FOMT01000005.1"/>
</dbReference>
<keyword evidence="4" id="KW-0788">Thiol protease</keyword>
<dbReference type="GO" id="GO:0008234">
    <property type="term" value="F:cysteine-type peptidase activity"/>
    <property type="evidence" value="ECO:0007669"/>
    <property type="project" value="UniProtKB-KW"/>
</dbReference>
<dbReference type="Proteomes" id="UP000198855">
    <property type="component" value="Unassembled WGS sequence"/>
</dbReference>
<dbReference type="PROSITE" id="PS51935">
    <property type="entry name" value="NLPC_P60"/>
    <property type="match status" value="1"/>
</dbReference>
<feature type="chain" id="PRO_5039559784" evidence="5">
    <location>
        <begin position="23"/>
        <end position="171"/>
    </location>
</feature>
<dbReference type="SUPFAM" id="SSF54001">
    <property type="entry name" value="Cysteine proteinases"/>
    <property type="match status" value="1"/>
</dbReference>
<accession>A0A1I2ESV9</accession>
<reference evidence="8" key="1">
    <citation type="submission" date="2016-10" db="EMBL/GenBank/DDBJ databases">
        <authorList>
            <person name="Varghese N."/>
            <person name="Submissions S."/>
        </authorList>
    </citation>
    <scope>NUCLEOTIDE SEQUENCE [LARGE SCALE GENOMIC DNA]</scope>
    <source>
        <strain evidence="8">CGMCC 1.10784</strain>
    </source>
</reference>
<sequence length="171" mass="19394">MKTGIKTKIALLVLALSLPATSLLQHVEAASSSVEAKRNKVVQTALSLKNKVEYVNWRQRQETRAPYKTDCSGFTYLAYRLADIGVKLVNKDDDDQAKVGQKVAWGDFKKGDLIFFWLDSDDKSDVGHVGIYIGDGKMIHNITAQRDVIITNIYKNSWYKKRFITARRVIK</sequence>
<dbReference type="InterPro" id="IPR038765">
    <property type="entry name" value="Papain-like_cys_pep_sf"/>
</dbReference>
<evidence type="ECO:0000259" key="6">
    <source>
        <dbReference type="PROSITE" id="PS51935"/>
    </source>
</evidence>
<feature type="signal peptide" evidence="5">
    <location>
        <begin position="1"/>
        <end position="22"/>
    </location>
</feature>
<evidence type="ECO:0000256" key="1">
    <source>
        <dbReference type="ARBA" id="ARBA00007074"/>
    </source>
</evidence>
<dbReference type="Pfam" id="PF00877">
    <property type="entry name" value="NLPC_P60"/>
    <property type="match status" value="1"/>
</dbReference>
<evidence type="ECO:0000256" key="3">
    <source>
        <dbReference type="ARBA" id="ARBA00022801"/>
    </source>
</evidence>
<dbReference type="PANTHER" id="PTHR47053:SF1">
    <property type="entry name" value="MUREIN DD-ENDOPEPTIDASE MEPH-RELATED"/>
    <property type="match status" value="1"/>
</dbReference>
<keyword evidence="3" id="KW-0378">Hydrolase</keyword>
<dbReference type="EMBL" id="FOMT01000005">
    <property type="protein sequence ID" value="SFE96204.1"/>
    <property type="molecule type" value="Genomic_DNA"/>
</dbReference>
<comment type="similarity">
    <text evidence="1">Belongs to the peptidase C40 family.</text>
</comment>
<keyword evidence="5" id="KW-0732">Signal</keyword>
<dbReference type="AlphaFoldDB" id="A0A1I2ESV9"/>
<protein>
    <submittedName>
        <fullName evidence="7">NlpC/P60 family protein</fullName>
    </submittedName>
</protein>
<proteinExistence type="inferred from homology"/>
<evidence type="ECO:0000256" key="5">
    <source>
        <dbReference type="SAM" id="SignalP"/>
    </source>
</evidence>
<keyword evidence="8" id="KW-1185">Reference proteome</keyword>
<evidence type="ECO:0000313" key="7">
    <source>
        <dbReference type="EMBL" id="SFE96204.1"/>
    </source>
</evidence>
<name>A0A1I2ESV9_9BACL</name>
<evidence type="ECO:0000313" key="8">
    <source>
        <dbReference type="Proteomes" id="UP000198855"/>
    </source>
</evidence>